<dbReference type="KEGG" id="suam:BOO69_15195"/>
<gene>
    <name evidence="2" type="ORF">BOO69_15195</name>
</gene>
<evidence type="ECO:0000256" key="1">
    <source>
        <dbReference type="SAM" id="SignalP"/>
    </source>
</evidence>
<dbReference type="EMBL" id="CP018076">
    <property type="protein sequence ID" value="APE44608.1"/>
    <property type="molecule type" value="Genomic_DNA"/>
</dbReference>
<reference evidence="2 3" key="1">
    <citation type="submission" date="2016-11" db="EMBL/GenBank/DDBJ databases">
        <title>Complete genome sequence of Sulfitobacter sp. AM1-D1, a toxic bacteria associated with marine dinoflagellate Alexandrium minutum in East China Sea.</title>
        <authorList>
            <person name="Yang Q."/>
            <person name="Zhang X."/>
            <person name="Tian X."/>
        </authorList>
    </citation>
    <scope>NUCLEOTIDE SEQUENCE [LARGE SCALE GENOMIC DNA]</scope>
    <source>
        <strain evidence="2 3">AM1-D1</strain>
    </source>
</reference>
<dbReference type="InterPro" id="IPR029058">
    <property type="entry name" value="AB_hydrolase_fold"/>
</dbReference>
<dbReference type="InterPro" id="IPR003386">
    <property type="entry name" value="LACT/PDAT_acylTrfase"/>
</dbReference>
<name>A0A1J0WKA2_9RHOB</name>
<feature type="chain" id="PRO_5012113912" description="Alpha/beta hydrolase" evidence="1">
    <location>
        <begin position="24"/>
        <end position="568"/>
    </location>
</feature>
<evidence type="ECO:0000313" key="2">
    <source>
        <dbReference type="EMBL" id="APE44608.1"/>
    </source>
</evidence>
<dbReference type="RefSeq" id="WP_071972956.1">
    <property type="nucleotide sequence ID" value="NZ_CP018076.1"/>
</dbReference>
<dbReference type="Proteomes" id="UP000181897">
    <property type="component" value="Chromosome"/>
</dbReference>
<dbReference type="PANTHER" id="PTHR11440">
    <property type="entry name" value="LECITHIN-CHOLESTEROL ACYLTRANSFERASE-RELATED"/>
    <property type="match status" value="1"/>
</dbReference>
<protein>
    <recommendedName>
        <fullName evidence="4">Alpha/beta hydrolase</fullName>
    </recommendedName>
</protein>
<dbReference type="Gene3D" id="3.40.50.1820">
    <property type="entry name" value="alpha/beta hydrolase"/>
    <property type="match status" value="1"/>
</dbReference>
<sequence length="568" mass="60779">MTFRIFICLLALAFTFGSGPASAQTERKLIVIPGIVGSELSDPGGNVIWGRTSSLKASNFRQLDLLPETGAPVTLTPTDALRDVPLVFGTINIGFYSGLIDFLVGERSIFDSAAQREILGNYTEGTDLFVFAYDWRRSNFANAVLLNDFVKANIPAGEEFDIVAHSMGGLLSRAFLSDLRPQDFCTDPAIENDLPPETREATCAAAYGSLGDGGWRGIGADNRFSEASRVHTFIEIATPHQGSVNVASTLIDGWGRLSQILIGGKREIQDILLSMVGPYELIPSYENCCAVGEAGRPGNSVVAALDETYWAKLVLGFEIDPCPYVHCAAKRALLRIGLQNRAVMDEVYARGLPASVTANHVMVGRLVDGTRETMYVARGAPGDGAGITYRVSARGDGTVYEGSALAEGNQAFVLRSKHPFIVGSDEVHRYVYNILIDPVQNVPQMVNSERIFVGGGDVRSLALAASPQIAGTGQTVELRLDLNADPSQVFDEETLAEARIDLGLTPYGAATPVWQQSVGVNDGLSFAPGGLAVFTATLSAPGEGVYVVDAQVDGRSIAQELLHVLEDE</sequence>
<dbReference type="SUPFAM" id="SSF53474">
    <property type="entry name" value="alpha/beta-Hydrolases"/>
    <property type="match status" value="1"/>
</dbReference>
<feature type="signal peptide" evidence="1">
    <location>
        <begin position="1"/>
        <end position="23"/>
    </location>
</feature>
<dbReference type="GO" id="GO:0008374">
    <property type="term" value="F:O-acyltransferase activity"/>
    <property type="evidence" value="ECO:0007669"/>
    <property type="project" value="InterPro"/>
</dbReference>
<accession>A0A1J0WKA2</accession>
<evidence type="ECO:0000313" key="3">
    <source>
        <dbReference type="Proteomes" id="UP000181897"/>
    </source>
</evidence>
<evidence type="ECO:0008006" key="4">
    <source>
        <dbReference type="Google" id="ProtNLM"/>
    </source>
</evidence>
<proteinExistence type="predicted"/>
<dbReference type="AlphaFoldDB" id="A0A1J0WKA2"/>
<dbReference type="STRING" id="1917485.BOO69_15195"/>
<dbReference type="GO" id="GO:0006629">
    <property type="term" value="P:lipid metabolic process"/>
    <property type="evidence" value="ECO:0007669"/>
    <property type="project" value="InterPro"/>
</dbReference>
<keyword evidence="1" id="KW-0732">Signal</keyword>
<dbReference type="OrthoDB" id="869379at2"/>
<dbReference type="Pfam" id="PF02450">
    <property type="entry name" value="LCAT"/>
    <property type="match status" value="1"/>
</dbReference>
<keyword evidence="3" id="KW-1185">Reference proteome</keyword>
<organism evidence="2 3">
    <name type="scientific">Sulfitobacter alexandrii</name>
    <dbReference type="NCBI Taxonomy" id="1917485"/>
    <lineage>
        <taxon>Bacteria</taxon>
        <taxon>Pseudomonadati</taxon>
        <taxon>Pseudomonadota</taxon>
        <taxon>Alphaproteobacteria</taxon>
        <taxon>Rhodobacterales</taxon>
        <taxon>Roseobacteraceae</taxon>
        <taxon>Sulfitobacter</taxon>
    </lineage>
</organism>